<dbReference type="KEGG" id="dci:103516739"/>
<accession>A0A1S3DDT9</accession>
<feature type="domain" description="TRAPPC10/Trs130 C-terminal" evidence="1">
    <location>
        <begin position="5"/>
        <end position="68"/>
    </location>
</feature>
<dbReference type="InterPro" id="IPR022233">
    <property type="entry name" value="TRAPPC10/Trs130_C"/>
</dbReference>
<evidence type="ECO:0000313" key="3">
    <source>
        <dbReference type="RefSeq" id="XP_008479948.1"/>
    </source>
</evidence>
<dbReference type="RefSeq" id="XP_008479948.1">
    <property type="nucleotide sequence ID" value="XM_008481726.3"/>
</dbReference>
<name>A0A1S3DDT9_DIACI</name>
<evidence type="ECO:0000313" key="2">
    <source>
        <dbReference type="Proteomes" id="UP000079169"/>
    </source>
</evidence>
<protein>
    <submittedName>
        <fullName evidence="3">Trafficking protein particle complex subunit 10-like</fullName>
    </submittedName>
</protein>
<proteinExistence type="predicted"/>
<gene>
    <name evidence="3" type="primary">LOC103516739</name>
</gene>
<dbReference type="STRING" id="121845.A0A1S3DDT9"/>
<dbReference type="AlphaFoldDB" id="A0A1S3DDT9"/>
<dbReference type="Pfam" id="PF12584">
    <property type="entry name" value="TRAPPC10"/>
    <property type="match status" value="1"/>
</dbReference>
<sequence>MDETTKKASISLDVMPLVNGHLPIPVVKISKYFPPSKGFRGQRTQARSEVFSPGEVYNKSKASQVHVIVPSANNEL</sequence>
<dbReference type="GeneID" id="103516739"/>
<dbReference type="Proteomes" id="UP000079169">
    <property type="component" value="Unplaced"/>
</dbReference>
<dbReference type="PaxDb" id="121845-A0A1S3DDT9"/>
<evidence type="ECO:0000259" key="1">
    <source>
        <dbReference type="Pfam" id="PF12584"/>
    </source>
</evidence>
<keyword evidence="2" id="KW-1185">Reference proteome</keyword>
<organism evidence="2 3">
    <name type="scientific">Diaphorina citri</name>
    <name type="common">Asian citrus psyllid</name>
    <dbReference type="NCBI Taxonomy" id="121845"/>
    <lineage>
        <taxon>Eukaryota</taxon>
        <taxon>Metazoa</taxon>
        <taxon>Ecdysozoa</taxon>
        <taxon>Arthropoda</taxon>
        <taxon>Hexapoda</taxon>
        <taxon>Insecta</taxon>
        <taxon>Pterygota</taxon>
        <taxon>Neoptera</taxon>
        <taxon>Paraneoptera</taxon>
        <taxon>Hemiptera</taxon>
        <taxon>Sternorrhyncha</taxon>
        <taxon>Psylloidea</taxon>
        <taxon>Psyllidae</taxon>
        <taxon>Diaphorininae</taxon>
        <taxon>Diaphorina</taxon>
    </lineage>
</organism>
<reference evidence="3" key="1">
    <citation type="submission" date="2025-08" db="UniProtKB">
        <authorList>
            <consortium name="RefSeq"/>
        </authorList>
    </citation>
    <scope>IDENTIFICATION</scope>
</reference>